<feature type="binding site" evidence="9">
    <location>
        <position position="117"/>
    </location>
    <ligand>
        <name>Zn(2+)</name>
        <dbReference type="ChEBI" id="CHEBI:29105"/>
        <note>catalytic</note>
    </ligand>
</feature>
<dbReference type="SUPFAM" id="SSF55486">
    <property type="entry name" value="Metalloproteases ('zincins'), catalytic domain"/>
    <property type="match status" value="1"/>
</dbReference>
<comment type="caution">
    <text evidence="10">The sequence shown here is derived from an EMBL/GenBank/DDBJ whole genome shotgun (WGS) entry which is preliminary data.</text>
</comment>
<dbReference type="GO" id="GO:0005737">
    <property type="term" value="C:cytoplasm"/>
    <property type="evidence" value="ECO:0007669"/>
    <property type="project" value="UniProtKB-SubCell"/>
</dbReference>
<sequence length="164" mass="19631">MLKINYFNDTDVNMNSWKKFANKILKTAYNYFNFNYDIELSITFVDDLKAQQINQQYRNHSYIADVTSFPVEMTENEIKAIGFRELGDMFINLSEAKRKAIKYNHDLNSEMGFLFVHGFLHLLGYDHEDLYDEKIMFDLQDQILKLNNLEYIIKFNEEDYLESN</sequence>
<dbReference type="InterPro" id="IPR020549">
    <property type="entry name" value="YbeY_CS"/>
</dbReference>
<dbReference type="AlphaFoldDB" id="A0A084EM09"/>
<evidence type="ECO:0000256" key="9">
    <source>
        <dbReference type="HAMAP-Rule" id="MF_00009"/>
    </source>
</evidence>
<keyword evidence="9" id="KW-0963">Cytoplasm</keyword>
<keyword evidence="8 9" id="KW-0862">Zinc</keyword>
<comment type="cofactor">
    <cofactor evidence="9">
        <name>Zn(2+)</name>
        <dbReference type="ChEBI" id="CHEBI:29105"/>
    </cofactor>
    <text evidence="9">Binds 1 zinc ion.</text>
</comment>
<dbReference type="PANTHER" id="PTHR46986">
    <property type="entry name" value="ENDORIBONUCLEASE YBEY, CHLOROPLASTIC"/>
    <property type="match status" value="1"/>
</dbReference>
<dbReference type="Pfam" id="PF02130">
    <property type="entry name" value="YbeY"/>
    <property type="match status" value="1"/>
</dbReference>
<dbReference type="EMBL" id="JFDO01000017">
    <property type="protein sequence ID" value="KEZ19001.1"/>
    <property type="molecule type" value="Genomic_DNA"/>
</dbReference>
<dbReference type="Proteomes" id="UP000028533">
    <property type="component" value="Unassembled WGS sequence"/>
</dbReference>
<dbReference type="RefSeq" id="WP_036431924.1">
    <property type="nucleotide sequence ID" value="NZ_JFDO01000017.1"/>
</dbReference>
<dbReference type="GO" id="GO:0006364">
    <property type="term" value="P:rRNA processing"/>
    <property type="evidence" value="ECO:0007669"/>
    <property type="project" value="UniProtKB-UniRule"/>
</dbReference>
<comment type="function">
    <text evidence="9">Single strand-specific metallo-endoribonuclease involved in late-stage 70S ribosome quality control and in maturation of the 3' terminus of the 16S rRNA.</text>
</comment>
<feature type="binding site" evidence="9">
    <location>
        <position position="121"/>
    </location>
    <ligand>
        <name>Zn(2+)</name>
        <dbReference type="ChEBI" id="CHEBI:29105"/>
        <note>catalytic</note>
    </ligand>
</feature>
<evidence type="ECO:0000256" key="3">
    <source>
        <dbReference type="ARBA" id="ARBA00022552"/>
    </source>
</evidence>
<keyword evidence="5 9" id="KW-0479">Metal-binding</keyword>
<feature type="binding site" evidence="9">
    <location>
        <position position="127"/>
    </location>
    <ligand>
        <name>Zn(2+)</name>
        <dbReference type="ChEBI" id="CHEBI:29105"/>
        <note>catalytic</note>
    </ligand>
</feature>
<evidence type="ECO:0000256" key="8">
    <source>
        <dbReference type="ARBA" id="ARBA00022833"/>
    </source>
</evidence>
<dbReference type="NCBIfam" id="TIGR00043">
    <property type="entry name" value="rRNA maturation RNase YbeY"/>
    <property type="match status" value="1"/>
</dbReference>
<accession>A0A084EM09</accession>
<dbReference type="GO" id="GO:0008270">
    <property type="term" value="F:zinc ion binding"/>
    <property type="evidence" value="ECO:0007669"/>
    <property type="project" value="UniProtKB-UniRule"/>
</dbReference>
<dbReference type="InterPro" id="IPR023091">
    <property type="entry name" value="MetalPrtase_cat_dom_sf_prd"/>
</dbReference>
<evidence type="ECO:0000256" key="1">
    <source>
        <dbReference type="ARBA" id="ARBA00010875"/>
    </source>
</evidence>
<dbReference type="GO" id="GO:0004521">
    <property type="term" value="F:RNA endonuclease activity"/>
    <property type="evidence" value="ECO:0007669"/>
    <property type="project" value="UniProtKB-UniRule"/>
</dbReference>
<comment type="similarity">
    <text evidence="1 9">Belongs to the endoribonuclease YbeY family.</text>
</comment>
<evidence type="ECO:0000256" key="2">
    <source>
        <dbReference type="ARBA" id="ARBA00022517"/>
    </source>
</evidence>
<evidence type="ECO:0000256" key="5">
    <source>
        <dbReference type="ARBA" id="ARBA00022723"/>
    </source>
</evidence>
<dbReference type="PROSITE" id="PS01306">
    <property type="entry name" value="UPF0054"/>
    <property type="match status" value="1"/>
</dbReference>
<organism evidence="10 11">
    <name type="scientific">Mycoplasma capricolum subsp. capricolum 14232</name>
    <dbReference type="NCBI Taxonomy" id="1188238"/>
    <lineage>
        <taxon>Bacteria</taxon>
        <taxon>Bacillati</taxon>
        <taxon>Mycoplasmatota</taxon>
        <taxon>Mollicutes</taxon>
        <taxon>Mycoplasmataceae</taxon>
        <taxon>Mycoplasma</taxon>
    </lineage>
</organism>
<dbReference type="Gene3D" id="3.40.390.30">
    <property type="entry name" value="Metalloproteases ('zincins'), catalytic domain"/>
    <property type="match status" value="1"/>
</dbReference>
<evidence type="ECO:0000256" key="6">
    <source>
        <dbReference type="ARBA" id="ARBA00022759"/>
    </source>
</evidence>
<dbReference type="PANTHER" id="PTHR46986:SF1">
    <property type="entry name" value="ENDORIBONUCLEASE YBEY, CHLOROPLASTIC"/>
    <property type="match status" value="1"/>
</dbReference>
<reference evidence="10 11" key="1">
    <citation type="submission" date="2014-02" db="EMBL/GenBank/DDBJ databases">
        <title>Genome sequence of Mycoplasma capricolum subsp. capricolum strain 14232.</title>
        <authorList>
            <person name="Sirand-Pugnet P."/>
            <person name="Breton M."/>
            <person name="Dordet-Frisoni E."/>
            <person name="Baranowski E."/>
            <person name="Barre A."/>
            <person name="Couture C."/>
            <person name="Dupuy V."/>
            <person name="Gaurivaud P."/>
            <person name="Jacob D."/>
            <person name="Lemaitre C."/>
            <person name="Manso-Silvan L."/>
            <person name="Nikolski M."/>
            <person name="Nouvel L.-X."/>
            <person name="Poumarat F."/>
            <person name="Tardy F."/>
            <person name="Thebault P."/>
            <person name="Theil S."/>
            <person name="Citti C."/>
            <person name="Thiaucourt F."/>
            <person name="Blanchard A."/>
        </authorList>
    </citation>
    <scope>NUCLEOTIDE SEQUENCE [LARGE SCALE GENOMIC DNA]</scope>
    <source>
        <strain evidence="10 11">14232</strain>
    </source>
</reference>
<name>A0A084EM09_MYCCA</name>
<evidence type="ECO:0000313" key="11">
    <source>
        <dbReference type="Proteomes" id="UP000028533"/>
    </source>
</evidence>
<keyword evidence="3 9" id="KW-0698">rRNA processing</keyword>
<evidence type="ECO:0000313" key="10">
    <source>
        <dbReference type="EMBL" id="KEZ19001.1"/>
    </source>
</evidence>
<dbReference type="EC" id="3.1.-.-" evidence="9"/>
<dbReference type="InterPro" id="IPR002036">
    <property type="entry name" value="YbeY"/>
</dbReference>
<evidence type="ECO:0000256" key="4">
    <source>
        <dbReference type="ARBA" id="ARBA00022722"/>
    </source>
</evidence>
<comment type="subcellular location">
    <subcellularLocation>
        <location evidence="9">Cytoplasm</location>
    </subcellularLocation>
</comment>
<gene>
    <name evidence="9" type="primary">ybeY</name>
    <name evidence="10" type="ORF">MCAPa_4900</name>
</gene>
<evidence type="ECO:0000256" key="7">
    <source>
        <dbReference type="ARBA" id="ARBA00022801"/>
    </source>
</evidence>
<keyword evidence="4 9" id="KW-0540">Nuclease</keyword>
<keyword evidence="6 9" id="KW-0255">Endonuclease</keyword>
<dbReference type="GO" id="GO:0004222">
    <property type="term" value="F:metalloendopeptidase activity"/>
    <property type="evidence" value="ECO:0007669"/>
    <property type="project" value="InterPro"/>
</dbReference>
<proteinExistence type="inferred from homology"/>
<protein>
    <recommendedName>
        <fullName evidence="9">Endoribonuclease YbeY</fullName>
        <ecNumber evidence="9">3.1.-.-</ecNumber>
    </recommendedName>
</protein>
<dbReference type="HAMAP" id="MF_00009">
    <property type="entry name" value="Endoribonucl_YbeY"/>
    <property type="match status" value="1"/>
</dbReference>
<keyword evidence="7 9" id="KW-0378">Hydrolase</keyword>
<keyword evidence="2 9" id="KW-0690">Ribosome biogenesis</keyword>